<feature type="signal peptide" evidence="1">
    <location>
        <begin position="1"/>
        <end position="19"/>
    </location>
</feature>
<feature type="chain" id="PRO_5012993782" description="C-type lysozyme inhibitor domain-containing protein" evidence="1">
    <location>
        <begin position="20"/>
        <end position="154"/>
    </location>
</feature>
<dbReference type="EMBL" id="PDDX01000001">
    <property type="protein sequence ID" value="PHI32243.1"/>
    <property type="molecule type" value="Genomic_DNA"/>
</dbReference>
<dbReference type="STRING" id="1111728.GCA_000427805_04302"/>
<accession>A0A2C6DU58</accession>
<organism evidence="2 3">
    <name type="scientific">Budvicia aquatica</name>
    <dbReference type="NCBI Taxonomy" id="82979"/>
    <lineage>
        <taxon>Bacteria</taxon>
        <taxon>Pseudomonadati</taxon>
        <taxon>Pseudomonadota</taxon>
        <taxon>Gammaproteobacteria</taxon>
        <taxon>Enterobacterales</taxon>
        <taxon>Budviciaceae</taxon>
        <taxon>Budvicia</taxon>
    </lineage>
</organism>
<proteinExistence type="predicted"/>
<dbReference type="AlphaFoldDB" id="A0A2C6DU58"/>
<keyword evidence="1" id="KW-0732">Signal</keyword>
<evidence type="ECO:0000256" key="1">
    <source>
        <dbReference type="SAM" id="SignalP"/>
    </source>
</evidence>
<name>A0A2C6DU58_9GAMM</name>
<evidence type="ECO:0008006" key="4">
    <source>
        <dbReference type="Google" id="ProtNLM"/>
    </source>
</evidence>
<evidence type="ECO:0000313" key="3">
    <source>
        <dbReference type="Proteomes" id="UP000224974"/>
    </source>
</evidence>
<protein>
    <recommendedName>
        <fullName evidence="4">C-type lysozyme inhibitor domain-containing protein</fullName>
    </recommendedName>
</protein>
<sequence>MKKILLGFMLCFLSPFVGANDKVIFECVLKAHNEKITLTRNDQVIYVSYSTPEEAKMEEGGRYISLVLGSDLIQQAILGNTSQGFSMYTLKFQSDEMATPHYIDYEWNEGKYSASYYAMNEKADRVNSSDCLPQTIKADGILLSSGIDGVPEMQ</sequence>
<dbReference type="Proteomes" id="UP000224974">
    <property type="component" value="Unassembled WGS sequence"/>
</dbReference>
<gene>
    <name evidence="2" type="ORF">CRN84_24445</name>
</gene>
<evidence type="ECO:0000313" key="2">
    <source>
        <dbReference type="EMBL" id="PHI32243.1"/>
    </source>
</evidence>
<keyword evidence="3" id="KW-1185">Reference proteome</keyword>
<reference evidence="3" key="1">
    <citation type="submission" date="2017-09" db="EMBL/GenBank/DDBJ databases">
        <title>FDA dAtabase for Regulatory Grade micrObial Sequences (FDA-ARGOS): Supporting development and validation of Infectious Disease Dx tests.</title>
        <authorList>
            <person name="Minogue T."/>
            <person name="Wolcott M."/>
            <person name="Wasieloski L."/>
            <person name="Aguilar W."/>
            <person name="Moore D."/>
            <person name="Tallon L."/>
            <person name="Sadzewicz L."/>
            <person name="Ott S."/>
            <person name="Zhao X."/>
            <person name="Nagaraj S."/>
            <person name="Vavikolanu K."/>
            <person name="Aluvathingal J."/>
            <person name="Nadendla S."/>
            <person name="Sichtig H."/>
        </authorList>
    </citation>
    <scope>NUCLEOTIDE SEQUENCE [LARGE SCALE GENOMIC DNA]</scope>
    <source>
        <strain evidence="3">FDAARGOS_387</strain>
    </source>
</reference>
<comment type="caution">
    <text evidence="2">The sequence shown here is derived from an EMBL/GenBank/DDBJ whole genome shotgun (WGS) entry which is preliminary data.</text>
</comment>
<dbReference type="RefSeq" id="WP_029095972.1">
    <property type="nucleotide sequence ID" value="NZ_PDDX01000001.1"/>
</dbReference>